<reference evidence="1 2" key="1">
    <citation type="journal article" date="2021" name="Elife">
        <title>Chloroplast acquisition without the gene transfer in kleptoplastic sea slugs, Plakobranchus ocellatus.</title>
        <authorList>
            <person name="Maeda T."/>
            <person name="Takahashi S."/>
            <person name="Yoshida T."/>
            <person name="Shimamura S."/>
            <person name="Takaki Y."/>
            <person name="Nagai Y."/>
            <person name="Toyoda A."/>
            <person name="Suzuki Y."/>
            <person name="Arimoto A."/>
            <person name="Ishii H."/>
            <person name="Satoh N."/>
            <person name="Nishiyama T."/>
            <person name="Hasebe M."/>
            <person name="Maruyama T."/>
            <person name="Minagawa J."/>
            <person name="Obokata J."/>
            <person name="Shigenobu S."/>
        </authorList>
    </citation>
    <scope>NUCLEOTIDE SEQUENCE [LARGE SCALE GENOMIC DNA]</scope>
</reference>
<dbReference type="GO" id="GO:0043005">
    <property type="term" value="C:neuron projection"/>
    <property type="evidence" value="ECO:0007669"/>
    <property type="project" value="TreeGrafter"/>
</dbReference>
<accession>A0AAV4IH90</accession>
<dbReference type="GO" id="GO:0000900">
    <property type="term" value="F:mRNA regulatory element binding translation repressor activity"/>
    <property type="evidence" value="ECO:0007669"/>
    <property type="project" value="TreeGrafter"/>
</dbReference>
<dbReference type="GO" id="GO:0003730">
    <property type="term" value="F:mRNA 3'-UTR binding"/>
    <property type="evidence" value="ECO:0007669"/>
    <property type="project" value="InterPro"/>
</dbReference>
<evidence type="ECO:0000313" key="2">
    <source>
        <dbReference type="Proteomes" id="UP000762676"/>
    </source>
</evidence>
<evidence type="ECO:0000313" key="1">
    <source>
        <dbReference type="EMBL" id="GFS09195.1"/>
    </source>
</evidence>
<protein>
    <submittedName>
        <fullName evidence="1">Cytoplasmic polyadenylation element-binding protein</fullName>
    </submittedName>
</protein>
<dbReference type="GO" id="GO:0045202">
    <property type="term" value="C:synapse"/>
    <property type="evidence" value="ECO:0007669"/>
    <property type="project" value="TreeGrafter"/>
</dbReference>
<dbReference type="GO" id="GO:0005634">
    <property type="term" value="C:nucleus"/>
    <property type="evidence" value="ECO:0007669"/>
    <property type="project" value="TreeGrafter"/>
</dbReference>
<dbReference type="EMBL" id="BMAT01002559">
    <property type="protein sequence ID" value="GFS09195.1"/>
    <property type="molecule type" value="Genomic_DNA"/>
</dbReference>
<gene>
    <name evidence="1" type="ORF">ElyMa_001292700</name>
</gene>
<dbReference type="AlphaFoldDB" id="A0AAV4IH90"/>
<keyword evidence="2" id="KW-1185">Reference proteome</keyword>
<dbReference type="Proteomes" id="UP000762676">
    <property type="component" value="Unassembled WGS sequence"/>
</dbReference>
<dbReference type="GO" id="GO:0005737">
    <property type="term" value="C:cytoplasm"/>
    <property type="evidence" value="ECO:0007669"/>
    <property type="project" value="TreeGrafter"/>
</dbReference>
<dbReference type="PANTHER" id="PTHR12566:SF9">
    <property type="entry name" value="CYTOPLASMIC POLYADENYLATION ELEMENT-BINDING PROTEIN 1"/>
    <property type="match status" value="1"/>
</dbReference>
<dbReference type="Gene3D" id="3.30.70.330">
    <property type="match status" value="1"/>
</dbReference>
<proteinExistence type="predicted"/>
<dbReference type="GO" id="GO:2000766">
    <property type="term" value="P:negative regulation of cytoplasmic translation"/>
    <property type="evidence" value="ECO:0007669"/>
    <property type="project" value="TreeGrafter"/>
</dbReference>
<dbReference type="GO" id="GO:0043022">
    <property type="term" value="F:ribosome binding"/>
    <property type="evidence" value="ECO:0007669"/>
    <property type="project" value="TreeGrafter"/>
</dbReference>
<dbReference type="GO" id="GO:0008135">
    <property type="term" value="F:translation factor activity, RNA binding"/>
    <property type="evidence" value="ECO:0007669"/>
    <property type="project" value="TreeGrafter"/>
</dbReference>
<sequence>MRSKEVQVIPWIISDSNHVFQSSQRLESNKTVFVGALHGMITAEALGNIMKDLFGNVIYAGIDTDKHKYPIGELCLH</sequence>
<dbReference type="PANTHER" id="PTHR12566">
    <property type="entry name" value="CYTOPLASMIC POLYADENYLATION ELEMENT BINDING PROTEIN CPEB"/>
    <property type="match status" value="1"/>
</dbReference>
<name>A0AAV4IH90_9GAST</name>
<dbReference type="InterPro" id="IPR034819">
    <property type="entry name" value="CPEB"/>
</dbReference>
<dbReference type="InterPro" id="IPR012677">
    <property type="entry name" value="Nucleotide-bd_a/b_plait_sf"/>
</dbReference>
<comment type="caution">
    <text evidence="1">The sequence shown here is derived from an EMBL/GenBank/DDBJ whole genome shotgun (WGS) entry which is preliminary data.</text>
</comment>
<organism evidence="1 2">
    <name type="scientific">Elysia marginata</name>
    <dbReference type="NCBI Taxonomy" id="1093978"/>
    <lineage>
        <taxon>Eukaryota</taxon>
        <taxon>Metazoa</taxon>
        <taxon>Spiralia</taxon>
        <taxon>Lophotrochozoa</taxon>
        <taxon>Mollusca</taxon>
        <taxon>Gastropoda</taxon>
        <taxon>Heterobranchia</taxon>
        <taxon>Euthyneura</taxon>
        <taxon>Panpulmonata</taxon>
        <taxon>Sacoglossa</taxon>
        <taxon>Placobranchoidea</taxon>
        <taxon>Plakobranchidae</taxon>
        <taxon>Elysia</taxon>
    </lineage>
</organism>